<gene>
    <name evidence="8" type="primary">LOC140010289</name>
</gene>
<dbReference type="InterPro" id="IPR010666">
    <property type="entry name" value="Znf_GRF"/>
</dbReference>
<evidence type="ECO:0000256" key="3">
    <source>
        <dbReference type="ARBA" id="ARBA00022833"/>
    </source>
</evidence>
<evidence type="ECO:0000256" key="5">
    <source>
        <dbReference type="SAM" id="Phobius"/>
    </source>
</evidence>
<name>A0ABM4V087_COFAR</name>
<organism evidence="7 8">
    <name type="scientific">Coffea arabica</name>
    <name type="common">Arabian coffee</name>
    <dbReference type="NCBI Taxonomy" id="13443"/>
    <lineage>
        <taxon>Eukaryota</taxon>
        <taxon>Viridiplantae</taxon>
        <taxon>Streptophyta</taxon>
        <taxon>Embryophyta</taxon>
        <taxon>Tracheophyta</taxon>
        <taxon>Spermatophyta</taxon>
        <taxon>Magnoliopsida</taxon>
        <taxon>eudicotyledons</taxon>
        <taxon>Gunneridae</taxon>
        <taxon>Pentapetalae</taxon>
        <taxon>asterids</taxon>
        <taxon>lamiids</taxon>
        <taxon>Gentianales</taxon>
        <taxon>Rubiaceae</taxon>
        <taxon>Ixoroideae</taxon>
        <taxon>Gardenieae complex</taxon>
        <taxon>Bertiereae - Coffeeae clade</taxon>
        <taxon>Coffeeae</taxon>
        <taxon>Coffea</taxon>
    </lineage>
</organism>
<keyword evidence="1" id="KW-0479">Metal-binding</keyword>
<feature type="domain" description="GRF-type" evidence="6">
    <location>
        <begin position="7"/>
        <end position="52"/>
    </location>
</feature>
<dbReference type="PROSITE" id="PS51999">
    <property type="entry name" value="ZF_GRF"/>
    <property type="match status" value="1"/>
</dbReference>
<sequence>MGKAPNCSYSIPATVKTSWTAKNPGKKFYGCAYYEHNNGGGSCGYFKWHETSGCERCDKLVRHTRNLIKKVKDLEIDVEKTKQKERRINLMLFMAIVTVIYQWLWKE</sequence>
<keyword evidence="5" id="KW-0812">Transmembrane</keyword>
<evidence type="ECO:0000313" key="7">
    <source>
        <dbReference type="Proteomes" id="UP001652660"/>
    </source>
</evidence>
<reference evidence="8" key="1">
    <citation type="submission" date="2025-08" db="UniProtKB">
        <authorList>
            <consortium name="RefSeq"/>
        </authorList>
    </citation>
    <scope>IDENTIFICATION</scope>
    <source>
        <tissue evidence="8">Leaves</tissue>
    </source>
</reference>
<evidence type="ECO:0000259" key="6">
    <source>
        <dbReference type="PROSITE" id="PS51999"/>
    </source>
</evidence>
<evidence type="ECO:0000256" key="2">
    <source>
        <dbReference type="ARBA" id="ARBA00022771"/>
    </source>
</evidence>
<keyword evidence="5" id="KW-1133">Transmembrane helix</keyword>
<evidence type="ECO:0000313" key="8">
    <source>
        <dbReference type="RefSeq" id="XP_071912946.1"/>
    </source>
</evidence>
<keyword evidence="3" id="KW-0862">Zinc</keyword>
<keyword evidence="7" id="KW-1185">Reference proteome</keyword>
<dbReference type="Pfam" id="PF06839">
    <property type="entry name" value="Zn_ribbon_GRF"/>
    <property type="match status" value="1"/>
</dbReference>
<protein>
    <recommendedName>
        <fullName evidence="6">GRF-type domain-containing protein</fullName>
    </recommendedName>
</protein>
<feature type="transmembrane region" description="Helical" evidence="5">
    <location>
        <begin position="88"/>
        <end position="105"/>
    </location>
</feature>
<dbReference type="PANTHER" id="PTHR33248">
    <property type="entry name" value="ZINC ION-BINDING PROTEIN"/>
    <property type="match status" value="1"/>
</dbReference>
<evidence type="ECO:0000256" key="1">
    <source>
        <dbReference type="ARBA" id="ARBA00022723"/>
    </source>
</evidence>
<dbReference type="GeneID" id="140010289"/>
<proteinExistence type="predicted"/>
<dbReference type="Proteomes" id="UP001652660">
    <property type="component" value="Chromosome 7c"/>
</dbReference>
<evidence type="ECO:0000256" key="4">
    <source>
        <dbReference type="PROSITE-ProRule" id="PRU01343"/>
    </source>
</evidence>
<keyword evidence="5" id="KW-0472">Membrane</keyword>
<keyword evidence="2 4" id="KW-0863">Zinc-finger</keyword>
<accession>A0ABM4V087</accession>
<dbReference type="RefSeq" id="XP_071912946.1">
    <property type="nucleotide sequence ID" value="XM_072056845.1"/>
</dbReference>